<evidence type="ECO:0000256" key="6">
    <source>
        <dbReference type="ARBA" id="ARBA00023002"/>
    </source>
</evidence>
<dbReference type="Gene3D" id="3.40.430.10">
    <property type="entry name" value="Dihydrofolate Reductase, subunit A"/>
    <property type="match status" value="1"/>
</dbReference>
<protein>
    <recommendedName>
        <fullName evidence="3 8">Dihydrofolate reductase</fullName>
        <ecNumber evidence="3 8">1.5.1.3</ecNumber>
    </recommendedName>
</protein>
<dbReference type="GO" id="GO:0070401">
    <property type="term" value="F:NADP+ binding"/>
    <property type="evidence" value="ECO:0007669"/>
    <property type="project" value="UniProtKB-ARBA"/>
</dbReference>
<dbReference type="InterPro" id="IPR017925">
    <property type="entry name" value="DHFR_CS"/>
</dbReference>
<dbReference type="Proteomes" id="UP000955338">
    <property type="component" value="Chromosome"/>
</dbReference>
<keyword evidence="4 8" id="KW-0554">One-carbon metabolism</keyword>
<evidence type="ECO:0000256" key="8">
    <source>
        <dbReference type="PIRNR" id="PIRNR000194"/>
    </source>
</evidence>
<evidence type="ECO:0000313" key="11">
    <source>
        <dbReference type="Proteomes" id="UP000955338"/>
    </source>
</evidence>
<dbReference type="CDD" id="cd00209">
    <property type="entry name" value="DHFR"/>
    <property type="match status" value="1"/>
</dbReference>
<dbReference type="FunFam" id="3.40.430.10:FF:000001">
    <property type="entry name" value="Dihydrofolate reductase"/>
    <property type="match status" value="1"/>
</dbReference>
<dbReference type="InterPro" id="IPR012259">
    <property type="entry name" value="DHFR"/>
</dbReference>
<dbReference type="PROSITE" id="PS00075">
    <property type="entry name" value="DHFR_1"/>
    <property type="match status" value="1"/>
</dbReference>
<dbReference type="GO" id="GO:0004146">
    <property type="term" value="F:dihydrofolate reductase activity"/>
    <property type="evidence" value="ECO:0007669"/>
    <property type="project" value="UniProtKB-EC"/>
</dbReference>
<dbReference type="EMBL" id="CP022011">
    <property type="protein sequence ID" value="QDJ15089.1"/>
    <property type="molecule type" value="Genomic_DNA"/>
</dbReference>
<evidence type="ECO:0000256" key="7">
    <source>
        <dbReference type="ARBA" id="ARBA00025067"/>
    </source>
</evidence>
<sequence>MIISLIVAMTKNRVIGRNNKMPWHLPQDLRWFKQNTLGKPIIMGRKTFLSIGKALPQRQNIVLSRTQFNHPNINWANNLSQAIELARPANEIMVIGGGELFTQTLKLADKLYLTEIQTELEGDTYFPEIHFDEWETEYENYISEDQENPYSCRFMILKRKCSNK</sequence>
<dbReference type="InterPro" id="IPR001796">
    <property type="entry name" value="DHFR_dom"/>
</dbReference>
<dbReference type="RefSeq" id="WP_261920391.1">
    <property type="nucleotide sequence ID" value="NZ_CP022011.1"/>
</dbReference>
<keyword evidence="6 8" id="KW-0560">Oxidoreductase</keyword>
<name>A0A8D4IYT4_9PAST</name>
<dbReference type="PANTHER" id="PTHR48069:SF3">
    <property type="entry name" value="DIHYDROFOLATE REDUCTASE"/>
    <property type="match status" value="1"/>
</dbReference>
<evidence type="ECO:0000256" key="3">
    <source>
        <dbReference type="ARBA" id="ARBA00012856"/>
    </source>
</evidence>
<keyword evidence="5 8" id="KW-0521">NADP</keyword>
<dbReference type="PROSITE" id="PS51330">
    <property type="entry name" value="DHFR_2"/>
    <property type="match status" value="1"/>
</dbReference>
<evidence type="ECO:0000313" key="10">
    <source>
        <dbReference type="EMBL" id="QDJ15089.1"/>
    </source>
</evidence>
<evidence type="ECO:0000256" key="9">
    <source>
        <dbReference type="RuleBase" id="RU004474"/>
    </source>
</evidence>
<evidence type="ECO:0000256" key="1">
    <source>
        <dbReference type="ARBA" id="ARBA00004903"/>
    </source>
</evidence>
<dbReference type="PANTHER" id="PTHR48069">
    <property type="entry name" value="DIHYDROFOLATE REDUCTASE"/>
    <property type="match status" value="1"/>
</dbReference>
<comment type="catalytic activity">
    <reaction evidence="8">
        <text>(6S)-5,6,7,8-tetrahydrofolate + NADP(+) = 7,8-dihydrofolate + NADPH + H(+)</text>
        <dbReference type="Rhea" id="RHEA:15009"/>
        <dbReference type="ChEBI" id="CHEBI:15378"/>
        <dbReference type="ChEBI" id="CHEBI:57451"/>
        <dbReference type="ChEBI" id="CHEBI:57453"/>
        <dbReference type="ChEBI" id="CHEBI:57783"/>
        <dbReference type="ChEBI" id="CHEBI:58349"/>
        <dbReference type="EC" id="1.5.1.3"/>
    </reaction>
</comment>
<comment type="pathway">
    <text evidence="1 8">Cofactor biosynthesis; tetrahydrofolate biosynthesis; 5,6,7,8-tetrahydrofolate from 7,8-dihydrofolate: step 1/1.</text>
</comment>
<evidence type="ECO:0000256" key="2">
    <source>
        <dbReference type="ARBA" id="ARBA00009539"/>
    </source>
</evidence>
<organism evidence="10 11">
    <name type="scientific">Mergibacter septicus</name>
    <dbReference type="NCBI Taxonomy" id="221402"/>
    <lineage>
        <taxon>Bacteria</taxon>
        <taxon>Pseudomonadati</taxon>
        <taxon>Pseudomonadota</taxon>
        <taxon>Gammaproteobacteria</taxon>
        <taxon>Pasteurellales</taxon>
        <taxon>Pasteurellaceae</taxon>
        <taxon>Mergibacter</taxon>
    </lineage>
</organism>
<gene>
    <name evidence="10" type="ORF">CEP48_06430</name>
</gene>
<dbReference type="GO" id="GO:0046452">
    <property type="term" value="P:dihydrofolate metabolic process"/>
    <property type="evidence" value="ECO:0007669"/>
    <property type="project" value="TreeGrafter"/>
</dbReference>
<dbReference type="GO" id="GO:0046654">
    <property type="term" value="P:tetrahydrofolate biosynthetic process"/>
    <property type="evidence" value="ECO:0007669"/>
    <property type="project" value="UniProtKB-UniPathway"/>
</dbReference>
<dbReference type="InterPro" id="IPR024072">
    <property type="entry name" value="DHFR-like_dom_sf"/>
</dbReference>
<dbReference type="PIRSF" id="PIRSF000194">
    <property type="entry name" value="DHFR"/>
    <property type="match status" value="1"/>
</dbReference>
<keyword evidence="11" id="KW-1185">Reference proteome</keyword>
<evidence type="ECO:0000256" key="5">
    <source>
        <dbReference type="ARBA" id="ARBA00022857"/>
    </source>
</evidence>
<dbReference type="Pfam" id="PF00186">
    <property type="entry name" value="DHFR_1"/>
    <property type="match status" value="1"/>
</dbReference>
<dbReference type="NCBIfam" id="NF008037">
    <property type="entry name" value="PRK10769.1"/>
    <property type="match status" value="1"/>
</dbReference>
<dbReference type="GO" id="GO:0006730">
    <property type="term" value="P:one-carbon metabolic process"/>
    <property type="evidence" value="ECO:0007669"/>
    <property type="project" value="UniProtKB-KW"/>
</dbReference>
<reference evidence="10" key="1">
    <citation type="submission" date="2017-06" db="EMBL/GenBank/DDBJ databases">
        <title>Genome sequencing of pathogenic and non-pathogenic strains within Bisgaard taxon 40.</title>
        <authorList>
            <person name="Ladner J.T."/>
            <person name="Lovett S.P."/>
            <person name="Koroleva G."/>
            <person name="Lorch J.M."/>
        </authorList>
    </citation>
    <scope>NUCLEOTIDE SEQUENCE</scope>
    <source>
        <strain evidence="10">27576-1-I1</strain>
    </source>
</reference>
<dbReference type="SUPFAM" id="SSF53597">
    <property type="entry name" value="Dihydrofolate reductase-like"/>
    <property type="match status" value="1"/>
</dbReference>
<comment type="similarity">
    <text evidence="2 8 9">Belongs to the dihydrofolate reductase family.</text>
</comment>
<accession>A0A8D4IYT4</accession>
<dbReference type="GO" id="GO:0005829">
    <property type="term" value="C:cytosol"/>
    <property type="evidence" value="ECO:0007669"/>
    <property type="project" value="TreeGrafter"/>
</dbReference>
<evidence type="ECO:0000256" key="4">
    <source>
        <dbReference type="ARBA" id="ARBA00022563"/>
    </source>
</evidence>
<dbReference type="EC" id="1.5.1.3" evidence="3 8"/>
<dbReference type="PRINTS" id="PR00070">
    <property type="entry name" value="DHFR"/>
</dbReference>
<dbReference type="UniPathway" id="UPA00077">
    <property type="reaction ID" value="UER00158"/>
</dbReference>
<proteinExistence type="inferred from homology"/>
<dbReference type="AlphaFoldDB" id="A0A8D4IYT4"/>
<dbReference type="GO" id="GO:0046655">
    <property type="term" value="P:folic acid metabolic process"/>
    <property type="evidence" value="ECO:0007669"/>
    <property type="project" value="TreeGrafter"/>
</dbReference>
<comment type="function">
    <text evidence="7 8">Key enzyme in folate metabolism. Catalyzes an essential reaction for de novo glycine and purine synthesis, and for DNA precursor synthesis.</text>
</comment>